<comment type="caution">
    <text evidence="11">The sequence shown here is derived from an EMBL/GenBank/DDBJ whole genome shotgun (WGS) entry which is preliminary data.</text>
</comment>
<comment type="subcellular location">
    <subcellularLocation>
        <location evidence="9">Cytoplasm</location>
    </subcellularLocation>
</comment>
<comment type="subunit">
    <text evidence="2 9">Homodimer.</text>
</comment>
<evidence type="ECO:0000256" key="9">
    <source>
        <dbReference type="HAMAP-Rule" id="MF_00127"/>
    </source>
</evidence>
<dbReference type="InterPro" id="IPR015807">
    <property type="entry name" value="His-tRNA-ligase"/>
</dbReference>
<dbReference type="Gene3D" id="3.40.50.800">
    <property type="entry name" value="Anticodon-binding domain"/>
    <property type="match status" value="1"/>
</dbReference>
<dbReference type="InterPro" id="IPR004154">
    <property type="entry name" value="Anticodon-bd"/>
</dbReference>
<dbReference type="Gene3D" id="3.30.930.10">
    <property type="entry name" value="Bira Bifunctional Protein, Domain 2"/>
    <property type="match status" value="1"/>
</dbReference>
<accession>A0ABN0AMX4</accession>
<sequence length="476" mass="53755">MLCKVPAIPYFCIYQNDIQEMKPSLAKGTRDFTAQEVSRRKYIINILQNNFELFGFQPLETPSFENLSTLTGKYGEEGDRLIFKILNSSINEAKEEKKTQMLHDFQKALEKPFSAESLTDKALRYDLTVPFARFVAMNHGKLTFPFKRSQIQPVWRADRPQKGRFREFYQCDADVVGSESLLQEVELVQLYLKSFADLKVPVTIHMNNRKILSGLAEYAGITDKLIDFTVALDKLDKIGKDGVVKELLEREISQESIDKLDFLFSQSDDALENLLQLKEKFAGNEIGLKGVEELEFVLTQSLNLGVDIQNLVFNITLARGLDYYTGAIFEVKADEVAMGSIGGGGRYDNLTEVFGVKNIPGIGISFGLDRIYLVMEELNLFPEEASAKIEYLFANFGGDGVTEALKLMMQLRAKGISAELYPENAKINKQFTYAEKKGIKNLVFLGEEEIKNNTVTFKDLEAGVQKTVSLEEFLGE</sequence>
<dbReference type="InterPro" id="IPR045864">
    <property type="entry name" value="aa-tRNA-synth_II/BPL/LPL"/>
</dbReference>
<dbReference type="InterPro" id="IPR004516">
    <property type="entry name" value="HisRS/HisZ"/>
</dbReference>
<dbReference type="CDD" id="cd00859">
    <property type="entry name" value="HisRS_anticodon"/>
    <property type="match status" value="1"/>
</dbReference>
<dbReference type="InterPro" id="IPR041715">
    <property type="entry name" value="HisRS-like_core"/>
</dbReference>
<dbReference type="SUPFAM" id="SSF55681">
    <property type="entry name" value="Class II aaRS and biotin synthetases"/>
    <property type="match status" value="1"/>
</dbReference>
<protein>
    <recommendedName>
        <fullName evidence="9">Histidine--tRNA ligase</fullName>
        <ecNumber evidence="9">6.1.1.21</ecNumber>
    </recommendedName>
    <alternativeName>
        <fullName evidence="9">Histidyl-tRNA synthetase</fullName>
        <shortName evidence="9">HisRS</shortName>
    </alternativeName>
</protein>
<dbReference type="PANTHER" id="PTHR11476:SF7">
    <property type="entry name" value="HISTIDINE--TRNA LIGASE"/>
    <property type="match status" value="1"/>
</dbReference>
<dbReference type="PANTHER" id="PTHR11476">
    <property type="entry name" value="HISTIDYL-TRNA SYNTHETASE"/>
    <property type="match status" value="1"/>
</dbReference>
<evidence type="ECO:0000256" key="1">
    <source>
        <dbReference type="ARBA" id="ARBA00008226"/>
    </source>
</evidence>
<evidence type="ECO:0000313" key="12">
    <source>
        <dbReference type="Proteomes" id="UP000002969"/>
    </source>
</evidence>
<reference evidence="11" key="1">
    <citation type="submission" date="2010-06" db="EMBL/GenBank/DDBJ databases">
        <authorList>
            <person name="Muzny D."/>
            <person name="Qin X."/>
            <person name="Buhay C."/>
            <person name="Dugan-Rocha S."/>
            <person name="Ding Y."/>
            <person name="Chen G."/>
            <person name="Hawes A."/>
            <person name="Holder M."/>
            <person name="Jhangiani S."/>
            <person name="Johnson A."/>
            <person name="Khan Z."/>
            <person name="Li Z."/>
            <person name="Liu W."/>
            <person name="Liu X."/>
            <person name="Perez L."/>
            <person name="Shen H."/>
            <person name="Wang Q."/>
            <person name="Watt J."/>
            <person name="Xi L."/>
            <person name="Xin Y."/>
            <person name="Zhou J."/>
            <person name="Deng J."/>
            <person name="Jiang H."/>
            <person name="Liu Y."/>
            <person name="Qu J."/>
            <person name="Song X.-Z."/>
            <person name="Zhang L."/>
            <person name="Villasana D."/>
            <person name="Johnson A."/>
            <person name="Liu J."/>
            <person name="Liyanage D."/>
            <person name="Lorensuhewa L."/>
            <person name="Robinson T."/>
            <person name="Song A."/>
            <person name="Song B.-B."/>
            <person name="Dinh H."/>
            <person name="Thornton R."/>
            <person name="Coyle M."/>
            <person name="Francisco L."/>
            <person name="Jackson L."/>
            <person name="Javaid M."/>
            <person name="Korchina V."/>
            <person name="Kovar C."/>
            <person name="Mata R."/>
            <person name="Mathew T."/>
            <person name="Ngo R."/>
            <person name="Nguyen L."/>
            <person name="Nguyen N."/>
            <person name="Okwuonu G."/>
            <person name="Ongeri F."/>
            <person name="Pham C."/>
            <person name="Simmons D."/>
            <person name="Wilczek-Boney K."/>
            <person name="Hale W."/>
            <person name="Jakkamsetti A."/>
            <person name="Pham P."/>
            <person name="Ruth R."/>
            <person name="San Lucas F."/>
            <person name="Warren J."/>
            <person name="Zhang J."/>
            <person name="Zhao Z."/>
            <person name="Zhou C."/>
            <person name="Zhu D."/>
            <person name="Lee S."/>
            <person name="Bess C."/>
            <person name="Blankenburg K."/>
            <person name="Forbes L."/>
            <person name="Fu Q."/>
            <person name="Gubbala S."/>
            <person name="Hirani K."/>
            <person name="Jayaseelan J.C."/>
            <person name="Lara F."/>
            <person name="Munidasa M."/>
            <person name="Palculict T."/>
            <person name="Patil S."/>
            <person name="Pu L.-L."/>
            <person name="Saada N."/>
            <person name="Tang L."/>
            <person name="Weissenberger G."/>
            <person name="Zhu Y."/>
            <person name="Hemphill L."/>
            <person name="Shang Y."/>
            <person name="Youmans B."/>
            <person name="Ayvaz T."/>
            <person name="Ross M."/>
            <person name="Santibanez J."/>
            <person name="Aqrawi P."/>
            <person name="Gross S."/>
            <person name="Joshi V."/>
            <person name="Fowler G."/>
            <person name="Nazareth L."/>
            <person name="Reid J."/>
            <person name="Worley K."/>
            <person name="Petrosino J."/>
            <person name="Highlander S."/>
            <person name="Gibbs R."/>
        </authorList>
    </citation>
    <scope>NUCLEOTIDE SEQUENCE [LARGE SCALE GENOMIC DNA]</scope>
    <source>
        <strain evidence="11">ATCC 35910</strain>
    </source>
</reference>
<dbReference type="CDD" id="cd00773">
    <property type="entry name" value="HisRS-like_core"/>
    <property type="match status" value="1"/>
</dbReference>
<dbReference type="Pfam" id="PF03129">
    <property type="entry name" value="HGTP_anticodon"/>
    <property type="match status" value="1"/>
</dbReference>
<dbReference type="PROSITE" id="PS50862">
    <property type="entry name" value="AA_TRNA_LIGASE_II"/>
    <property type="match status" value="1"/>
</dbReference>
<evidence type="ECO:0000256" key="7">
    <source>
        <dbReference type="ARBA" id="ARBA00023146"/>
    </source>
</evidence>
<keyword evidence="5 9" id="KW-0067">ATP-binding</keyword>
<keyword evidence="12" id="KW-1185">Reference proteome</keyword>
<dbReference type="InterPro" id="IPR036621">
    <property type="entry name" value="Anticodon-bd_dom_sf"/>
</dbReference>
<keyword evidence="7 9" id="KW-0030">Aminoacyl-tRNA synthetase</keyword>
<keyword evidence="9" id="KW-0963">Cytoplasm</keyword>
<dbReference type="HAMAP" id="MF_00127">
    <property type="entry name" value="His_tRNA_synth"/>
    <property type="match status" value="1"/>
</dbReference>
<dbReference type="InterPro" id="IPR006195">
    <property type="entry name" value="aa-tRNA-synth_II"/>
</dbReference>
<evidence type="ECO:0000256" key="5">
    <source>
        <dbReference type="ARBA" id="ARBA00022840"/>
    </source>
</evidence>
<evidence type="ECO:0000313" key="11">
    <source>
        <dbReference type="EMBL" id="EFK34399.1"/>
    </source>
</evidence>
<organism evidence="11 12">
    <name type="scientific">Chryseobacterium gleum ATCC 35910</name>
    <dbReference type="NCBI Taxonomy" id="525257"/>
    <lineage>
        <taxon>Bacteria</taxon>
        <taxon>Pseudomonadati</taxon>
        <taxon>Bacteroidota</taxon>
        <taxon>Flavobacteriia</taxon>
        <taxon>Flavobacteriales</taxon>
        <taxon>Weeksellaceae</taxon>
        <taxon>Chryseobacterium group</taxon>
        <taxon>Chryseobacterium</taxon>
    </lineage>
</organism>
<proteinExistence type="inferred from homology"/>
<keyword evidence="6 9" id="KW-0648">Protein biosynthesis</keyword>
<dbReference type="InterPro" id="IPR033656">
    <property type="entry name" value="HisRS_anticodon"/>
</dbReference>
<comment type="similarity">
    <text evidence="1 9">Belongs to the class-II aminoacyl-tRNA synthetase family.</text>
</comment>
<comment type="catalytic activity">
    <reaction evidence="8 9">
        <text>tRNA(His) + L-histidine + ATP = L-histidyl-tRNA(His) + AMP + diphosphate + H(+)</text>
        <dbReference type="Rhea" id="RHEA:17313"/>
        <dbReference type="Rhea" id="RHEA-COMP:9665"/>
        <dbReference type="Rhea" id="RHEA-COMP:9689"/>
        <dbReference type="ChEBI" id="CHEBI:15378"/>
        <dbReference type="ChEBI" id="CHEBI:30616"/>
        <dbReference type="ChEBI" id="CHEBI:33019"/>
        <dbReference type="ChEBI" id="CHEBI:57595"/>
        <dbReference type="ChEBI" id="CHEBI:78442"/>
        <dbReference type="ChEBI" id="CHEBI:78527"/>
        <dbReference type="ChEBI" id="CHEBI:456215"/>
        <dbReference type="EC" id="6.1.1.21"/>
    </reaction>
</comment>
<feature type="domain" description="Aminoacyl-transfer RNA synthetases class-II family profile" evidence="10">
    <location>
        <begin position="43"/>
        <end position="422"/>
    </location>
</feature>
<dbReference type="Proteomes" id="UP000002969">
    <property type="component" value="Unassembled WGS sequence"/>
</dbReference>
<dbReference type="NCBIfam" id="TIGR00442">
    <property type="entry name" value="hisS"/>
    <property type="match status" value="1"/>
</dbReference>
<name>A0ABN0AMX4_CHRGE</name>
<dbReference type="GO" id="GO:0004821">
    <property type="term" value="F:histidine-tRNA ligase activity"/>
    <property type="evidence" value="ECO:0007669"/>
    <property type="project" value="UniProtKB-EC"/>
</dbReference>
<dbReference type="EMBL" id="ACKQ02000007">
    <property type="protein sequence ID" value="EFK34399.1"/>
    <property type="molecule type" value="Genomic_DNA"/>
</dbReference>
<keyword evidence="4 9" id="KW-0547">Nucleotide-binding</keyword>
<evidence type="ECO:0000256" key="2">
    <source>
        <dbReference type="ARBA" id="ARBA00011738"/>
    </source>
</evidence>
<gene>
    <name evidence="9 11" type="primary">hisS</name>
    <name evidence="11" type="ORF">HMPREF0204_13468</name>
</gene>
<evidence type="ECO:0000256" key="8">
    <source>
        <dbReference type="ARBA" id="ARBA00047639"/>
    </source>
</evidence>
<evidence type="ECO:0000256" key="6">
    <source>
        <dbReference type="ARBA" id="ARBA00022917"/>
    </source>
</evidence>
<dbReference type="SUPFAM" id="SSF52954">
    <property type="entry name" value="Class II aaRS ABD-related"/>
    <property type="match status" value="1"/>
</dbReference>
<evidence type="ECO:0000256" key="4">
    <source>
        <dbReference type="ARBA" id="ARBA00022741"/>
    </source>
</evidence>
<dbReference type="EC" id="6.1.1.21" evidence="9"/>
<dbReference type="Pfam" id="PF13393">
    <property type="entry name" value="tRNA-synt_His"/>
    <property type="match status" value="1"/>
</dbReference>
<dbReference type="PIRSF" id="PIRSF001549">
    <property type="entry name" value="His-tRNA_synth"/>
    <property type="match status" value="1"/>
</dbReference>
<evidence type="ECO:0000256" key="3">
    <source>
        <dbReference type="ARBA" id="ARBA00022598"/>
    </source>
</evidence>
<keyword evidence="3 9" id="KW-0436">Ligase</keyword>
<evidence type="ECO:0000259" key="10">
    <source>
        <dbReference type="PROSITE" id="PS50862"/>
    </source>
</evidence>